<dbReference type="RefSeq" id="WP_194848169.1">
    <property type="nucleotide sequence ID" value="NZ_JAAEJV010000045.1"/>
</dbReference>
<keyword evidence="6" id="KW-1185">Reference proteome</keyword>
<feature type="transmembrane region" description="Helical" evidence="3">
    <location>
        <begin position="164"/>
        <end position="184"/>
    </location>
</feature>
<evidence type="ECO:0000256" key="1">
    <source>
        <dbReference type="PROSITE-ProRule" id="PRU00339"/>
    </source>
</evidence>
<dbReference type="Gene3D" id="1.25.40.10">
    <property type="entry name" value="Tetratricopeptide repeat domain"/>
    <property type="match status" value="1"/>
</dbReference>
<dbReference type="Proteomes" id="UP001194714">
    <property type="component" value="Unassembled WGS sequence"/>
</dbReference>
<dbReference type="PROSITE" id="PS50005">
    <property type="entry name" value="TPR"/>
    <property type="match status" value="1"/>
</dbReference>
<dbReference type="InterPro" id="IPR011990">
    <property type="entry name" value="TPR-like_helical_dom_sf"/>
</dbReference>
<feature type="repeat" description="TPR" evidence="1">
    <location>
        <begin position="352"/>
        <end position="385"/>
    </location>
</feature>
<dbReference type="SUPFAM" id="SSF48452">
    <property type="entry name" value="TPR-like"/>
    <property type="match status" value="1"/>
</dbReference>
<sequence length="464" mass="51234">MSKLKALSRCAFLMVIPTLFGTPYNYAQKISVESKEETYQKQSHSLTYDEILTLIDQIESGELEEGCSLQNLEKIDRFMALLAMEGVLPDGSIDVCELEEDIEDLLGDQENPFTYAFYTGNVGEYTVLPALLRGSSQYEMILCKGWLGKKWKKTKKFVRKHKKAIIIGAVVVVVVTAVVVASVATGGAAVTAAHAGAAAVGAAGAGAAEKGSSKPKSTEADRTYAPPSYDTSFVNEVIEEEVTCLKDSIVKEAFFEPPSLNRQEARLSLEETGRVIGPIFAHDSFSTLNDRYGSYPQFSQELKQIRNQSNIPLLPKGKNDSLDLAHREIDKRFSTEYALLFSNPHQEPSFTALSYQMRGEKAFNLGFYGQATQDLSQAIELIPEEPLPYIQRGYSHFNMGNYDQSLQDFQTFTDVSKSPAEPLLISEFTNGFAKGVPKGLYSSGKGIGLFLADFIIRTQEYSVL</sequence>
<evidence type="ECO:0000256" key="3">
    <source>
        <dbReference type="SAM" id="Phobius"/>
    </source>
</evidence>
<dbReference type="SMART" id="SM00028">
    <property type="entry name" value="TPR"/>
    <property type="match status" value="2"/>
</dbReference>
<gene>
    <name evidence="5" type="ORF">NEPTK9_001375</name>
</gene>
<proteinExistence type="predicted"/>
<feature type="signal peptide" evidence="4">
    <location>
        <begin position="1"/>
        <end position="21"/>
    </location>
</feature>
<feature type="chain" id="PRO_5045442881" description="Tetratricopeptide repeat protein" evidence="4">
    <location>
        <begin position="22"/>
        <end position="464"/>
    </location>
</feature>
<feature type="region of interest" description="Disordered" evidence="2">
    <location>
        <begin position="207"/>
        <end position="227"/>
    </location>
</feature>
<keyword evidence="3" id="KW-0812">Transmembrane</keyword>
<dbReference type="EMBL" id="JAAEJV010000045">
    <property type="protein sequence ID" value="MBF5059856.1"/>
    <property type="molecule type" value="Genomic_DNA"/>
</dbReference>
<evidence type="ECO:0000313" key="5">
    <source>
        <dbReference type="EMBL" id="MBF5059856.1"/>
    </source>
</evidence>
<comment type="caution">
    <text evidence="5">The sequence shown here is derived from an EMBL/GenBank/DDBJ whole genome shotgun (WGS) entry which is preliminary data.</text>
</comment>
<evidence type="ECO:0000256" key="4">
    <source>
        <dbReference type="SAM" id="SignalP"/>
    </source>
</evidence>
<keyword evidence="3" id="KW-1133">Transmembrane helix</keyword>
<keyword evidence="1" id="KW-0802">TPR repeat</keyword>
<dbReference type="InterPro" id="IPR019734">
    <property type="entry name" value="TPR_rpt"/>
</dbReference>
<keyword evidence="3" id="KW-0472">Membrane</keyword>
<evidence type="ECO:0000256" key="2">
    <source>
        <dbReference type="SAM" id="MobiDB-lite"/>
    </source>
</evidence>
<evidence type="ECO:0008006" key="7">
    <source>
        <dbReference type="Google" id="ProtNLM"/>
    </source>
</evidence>
<accession>A0ABS0B2A6</accession>
<organism evidence="5 6">
    <name type="scientific">Candidatus Neptunichlamydia vexilliferae</name>
    <dbReference type="NCBI Taxonomy" id="1651774"/>
    <lineage>
        <taxon>Bacteria</taxon>
        <taxon>Pseudomonadati</taxon>
        <taxon>Chlamydiota</taxon>
        <taxon>Chlamydiia</taxon>
        <taxon>Parachlamydiales</taxon>
        <taxon>Simkaniaceae</taxon>
        <taxon>Candidatus Neptunichlamydia</taxon>
    </lineage>
</organism>
<name>A0ABS0B2A6_9BACT</name>
<evidence type="ECO:0000313" key="6">
    <source>
        <dbReference type="Proteomes" id="UP001194714"/>
    </source>
</evidence>
<protein>
    <recommendedName>
        <fullName evidence="7">Tetratricopeptide repeat protein</fullName>
    </recommendedName>
</protein>
<keyword evidence="4" id="KW-0732">Signal</keyword>
<reference evidence="5 6" key="1">
    <citation type="submission" date="2020-01" db="EMBL/GenBank/DDBJ databases">
        <title>Draft genome sequence of Cand. Neptunochlamydia vexilliferae K9.</title>
        <authorList>
            <person name="Schulz F."/>
            <person name="Koestlbacher S."/>
            <person name="Wascher F."/>
            <person name="Pizzetti I."/>
            <person name="Horn M."/>
        </authorList>
    </citation>
    <scope>NUCLEOTIDE SEQUENCE [LARGE SCALE GENOMIC DNA]</scope>
    <source>
        <strain evidence="5 6">K9</strain>
    </source>
</reference>